<dbReference type="SMART" id="SM00179">
    <property type="entry name" value="EGF_CA"/>
    <property type="match status" value="2"/>
</dbReference>
<feature type="domain" description="SRCR" evidence="8">
    <location>
        <begin position="425"/>
        <end position="526"/>
    </location>
</feature>
<dbReference type="STRING" id="400727.A0A2T7NYA6"/>
<dbReference type="PRINTS" id="PR00258">
    <property type="entry name" value="SPERACTRCPTR"/>
</dbReference>
<dbReference type="InterPro" id="IPR036772">
    <property type="entry name" value="SRCR-like_dom_sf"/>
</dbReference>
<dbReference type="Gene3D" id="3.10.250.10">
    <property type="entry name" value="SRCR-like domain"/>
    <property type="match status" value="1"/>
</dbReference>
<feature type="compositionally biased region" description="Basic and acidic residues" evidence="6">
    <location>
        <begin position="795"/>
        <end position="810"/>
    </location>
</feature>
<name>A0A2T7NYA6_POMCA</name>
<feature type="region of interest" description="Disordered" evidence="6">
    <location>
        <begin position="792"/>
        <end position="847"/>
    </location>
</feature>
<evidence type="ECO:0000256" key="2">
    <source>
        <dbReference type="ARBA" id="ARBA00022737"/>
    </source>
</evidence>
<dbReference type="GO" id="GO:0016020">
    <property type="term" value="C:membrane"/>
    <property type="evidence" value="ECO:0007669"/>
    <property type="project" value="InterPro"/>
</dbReference>
<dbReference type="EMBL" id="PZQS01000008">
    <property type="protein sequence ID" value="PVD26141.1"/>
    <property type="molecule type" value="Genomic_DNA"/>
</dbReference>
<dbReference type="PROSITE" id="PS01186">
    <property type="entry name" value="EGF_2"/>
    <property type="match status" value="1"/>
</dbReference>
<dbReference type="PANTHER" id="PTHR19331:SF487">
    <property type="entry name" value="SOLUBLE SCAVENGER RECEPTOR CYSTEINE-RICH DOMAIN-CONTAINING PROTEIN SSC5D"/>
    <property type="match status" value="1"/>
</dbReference>
<keyword evidence="3 5" id="KW-1015">Disulfide bond</keyword>
<dbReference type="AlphaFoldDB" id="A0A2T7NYA6"/>
<dbReference type="InterPro" id="IPR000152">
    <property type="entry name" value="EGF-type_Asp/Asn_hydroxyl_site"/>
</dbReference>
<dbReference type="InterPro" id="IPR018097">
    <property type="entry name" value="EGF_Ca-bd_CS"/>
</dbReference>
<dbReference type="PROSITE" id="PS00010">
    <property type="entry name" value="ASX_HYDROXYL"/>
    <property type="match status" value="1"/>
</dbReference>
<keyword evidence="4" id="KW-0245">EGF-like domain</keyword>
<feature type="region of interest" description="Disordered" evidence="6">
    <location>
        <begin position="153"/>
        <end position="179"/>
    </location>
</feature>
<dbReference type="Proteomes" id="UP000245119">
    <property type="component" value="Linkage Group LG8"/>
</dbReference>
<dbReference type="CDD" id="cd00054">
    <property type="entry name" value="EGF_CA"/>
    <property type="match status" value="1"/>
</dbReference>
<dbReference type="SMART" id="SM00202">
    <property type="entry name" value="SR"/>
    <property type="match status" value="1"/>
</dbReference>
<dbReference type="InterPro" id="IPR002049">
    <property type="entry name" value="LE_dom"/>
</dbReference>
<dbReference type="PANTHER" id="PTHR19331">
    <property type="entry name" value="SCAVENGER RECEPTOR DOMAIN-CONTAINING"/>
    <property type="match status" value="1"/>
</dbReference>
<feature type="region of interest" description="Disordered" evidence="6">
    <location>
        <begin position="13"/>
        <end position="43"/>
    </location>
</feature>
<keyword evidence="1" id="KW-0732">Signal</keyword>
<evidence type="ECO:0000256" key="1">
    <source>
        <dbReference type="ARBA" id="ARBA00022729"/>
    </source>
</evidence>
<keyword evidence="10" id="KW-1185">Reference proteome</keyword>
<evidence type="ECO:0000256" key="3">
    <source>
        <dbReference type="ARBA" id="ARBA00023157"/>
    </source>
</evidence>
<proteinExistence type="predicted"/>
<gene>
    <name evidence="9" type="ORF">C0Q70_13809</name>
</gene>
<organism evidence="9 10">
    <name type="scientific">Pomacea canaliculata</name>
    <name type="common">Golden apple snail</name>
    <dbReference type="NCBI Taxonomy" id="400727"/>
    <lineage>
        <taxon>Eukaryota</taxon>
        <taxon>Metazoa</taxon>
        <taxon>Spiralia</taxon>
        <taxon>Lophotrochozoa</taxon>
        <taxon>Mollusca</taxon>
        <taxon>Gastropoda</taxon>
        <taxon>Caenogastropoda</taxon>
        <taxon>Architaenioglossa</taxon>
        <taxon>Ampullarioidea</taxon>
        <taxon>Ampullariidae</taxon>
        <taxon>Pomacea</taxon>
    </lineage>
</organism>
<protein>
    <submittedName>
        <fullName evidence="9">Uncharacterized protein</fullName>
    </submittedName>
</protein>
<keyword evidence="2" id="KW-0677">Repeat</keyword>
<dbReference type="SUPFAM" id="SSF56487">
    <property type="entry name" value="SRCR-like"/>
    <property type="match status" value="1"/>
</dbReference>
<comment type="caution">
    <text evidence="9">The sequence shown here is derived from an EMBL/GenBank/DDBJ whole genome shotgun (WGS) entry which is preliminary data.</text>
</comment>
<comment type="caution">
    <text evidence="5">Lacks conserved residue(s) required for the propagation of feature annotation.</text>
</comment>
<feature type="disulfide bond" evidence="5">
    <location>
        <begin position="495"/>
        <end position="505"/>
    </location>
</feature>
<dbReference type="PROSITE" id="PS50287">
    <property type="entry name" value="SRCR_2"/>
    <property type="match status" value="1"/>
</dbReference>
<dbReference type="GO" id="GO:0005509">
    <property type="term" value="F:calcium ion binding"/>
    <property type="evidence" value="ECO:0007669"/>
    <property type="project" value="InterPro"/>
</dbReference>
<feature type="domain" description="EGF-like" evidence="7">
    <location>
        <begin position="380"/>
        <end position="422"/>
    </location>
</feature>
<dbReference type="InterPro" id="IPR000742">
    <property type="entry name" value="EGF"/>
</dbReference>
<evidence type="ECO:0000259" key="8">
    <source>
        <dbReference type="PROSITE" id="PS50287"/>
    </source>
</evidence>
<dbReference type="CDD" id="cd00055">
    <property type="entry name" value="EGF_Lam"/>
    <property type="match status" value="1"/>
</dbReference>
<dbReference type="PROSITE" id="PS01187">
    <property type="entry name" value="EGF_CA"/>
    <property type="match status" value="1"/>
</dbReference>
<dbReference type="Gene3D" id="2.10.25.10">
    <property type="entry name" value="Laminin"/>
    <property type="match status" value="1"/>
</dbReference>
<evidence type="ECO:0000313" key="10">
    <source>
        <dbReference type="Proteomes" id="UP000245119"/>
    </source>
</evidence>
<reference evidence="9 10" key="1">
    <citation type="submission" date="2018-04" db="EMBL/GenBank/DDBJ databases">
        <title>The genome of golden apple snail Pomacea canaliculata provides insight into stress tolerance and invasive adaptation.</title>
        <authorList>
            <person name="Liu C."/>
            <person name="Liu B."/>
            <person name="Ren Y."/>
            <person name="Zhang Y."/>
            <person name="Wang H."/>
            <person name="Li S."/>
            <person name="Jiang F."/>
            <person name="Yin L."/>
            <person name="Zhang G."/>
            <person name="Qian W."/>
            <person name="Fan W."/>
        </authorList>
    </citation>
    <scope>NUCLEOTIDE SEQUENCE [LARGE SCALE GENOMIC DNA]</scope>
    <source>
        <strain evidence="9">SZHN2017</strain>
        <tissue evidence="9">Muscle</tissue>
    </source>
</reference>
<evidence type="ECO:0000259" key="7">
    <source>
        <dbReference type="PROSITE" id="PS50026"/>
    </source>
</evidence>
<evidence type="ECO:0000256" key="5">
    <source>
        <dbReference type="PROSITE-ProRule" id="PRU00196"/>
    </source>
</evidence>
<feature type="compositionally biased region" description="Low complexity" evidence="6">
    <location>
        <begin position="153"/>
        <end position="175"/>
    </location>
</feature>
<evidence type="ECO:0000256" key="6">
    <source>
        <dbReference type="SAM" id="MobiDB-lite"/>
    </source>
</evidence>
<evidence type="ECO:0000256" key="4">
    <source>
        <dbReference type="PROSITE-ProRule" id="PRU00076"/>
    </source>
</evidence>
<dbReference type="PROSITE" id="PS50026">
    <property type="entry name" value="EGF_3"/>
    <property type="match status" value="1"/>
</dbReference>
<accession>A0A2T7NYA6</accession>
<dbReference type="SMART" id="SM00181">
    <property type="entry name" value="EGF"/>
    <property type="match status" value="3"/>
</dbReference>
<dbReference type="Pfam" id="PF00530">
    <property type="entry name" value="SRCR"/>
    <property type="match status" value="1"/>
</dbReference>
<dbReference type="InterPro" id="IPR001190">
    <property type="entry name" value="SRCR"/>
</dbReference>
<sequence length="957" mass="104415">MIAAFSGKRGFSFSTPVPVGSQPRPPESSPVATPLGEANSRQTISTEDVYELVDETEYLHPTHSGWVPVKKPRDTGVGCQQYTLLQRRASRSDGVDGVSEVKDRRTENHAYTHLHQPGDFHNDLQHDSKSAPDVVRLIRRRMNCKSLEPLHAGSAGCTGDTSDSSSSVDTPTSAGYSLQKPVMEEGMTWTLQLKLTQTPQVAKAAAVNNSFLSRFSALEPSPMAFFSCDIYLPCDSLHQQLDSCPRDPAPVPVHRHRLGDRQRQPVERLQRRAAEKTGGNGLLRILSTYPPSKILSMKTGIFIDMVSISETSVVGKIAFRYSLLFWVNVTSRIKESVARRVLELEAGRVLVFKDIQIPILGYMGIFDTKDQMIYSPKTDTIDWCSSPSLFSCRNHSTCVDYGLRYSCPCKVGYYDNNNNECNLAVRLGGVQEKLEGRLEFYTNGTWRTICQRGFTSQTAVVACRQLGLPSRGAVYYEGAVYGEGTGDVHMYRMTCTGRELALSQCPSEPLASGSCNHSMDVGIRCDKVCVDDYHFGLNCSQPCVCNVSNTDLCDRDNGTCYCKAGWEGVTCDDDVDECAQTGACRGPLERCQNTQGSFLCLCEEEAERNEGGVCIARAYAQTTGLSAGSTGYSDLLGANSSYDDVETYDEINDENSSGDLSLPCSTIKGEGQTIFVKPEDGSDGYCSALDDVTSETSNGRKESQEGTQCCYNSSSEGEKEEELHHDYLHACAATPGPTHSASVADDVSASRSLDDIYLHPVYSLYNNNMASVNRMVDKNAGDRDSFSLEQSLLNVDERNDNSRESEKGDYLHPTGSAVEVDGAVRPVSLSSPGAAESATIDDDQDDNREHVSADVADTVQEGAITGLSPPPFCTPRTGGTCRQETDPHSALHHKTATPTCILLTSRLRAQWSPDRIPAVKSQSVLASDVKGHHQFTQLVSILSNTPFGSEVSTYLAV</sequence>
<evidence type="ECO:0000313" key="9">
    <source>
        <dbReference type="EMBL" id="PVD26141.1"/>
    </source>
</evidence>
<dbReference type="InterPro" id="IPR001881">
    <property type="entry name" value="EGF-like_Ca-bd_dom"/>
</dbReference>
<dbReference type="FunFam" id="3.10.250.10:FF:000001">
    <property type="entry name" value="Lysyl oxidase 4 isoform X1"/>
    <property type="match status" value="1"/>
</dbReference>